<reference evidence="1" key="1">
    <citation type="journal article" date="2014" name="Front. Microbiol.">
        <title>High frequency of phylogenetically diverse reductive dehalogenase-homologous genes in deep subseafloor sedimentary metagenomes.</title>
        <authorList>
            <person name="Kawai M."/>
            <person name="Futagami T."/>
            <person name="Toyoda A."/>
            <person name="Takaki Y."/>
            <person name="Nishi S."/>
            <person name="Hori S."/>
            <person name="Arai W."/>
            <person name="Tsubouchi T."/>
            <person name="Morono Y."/>
            <person name="Uchiyama I."/>
            <person name="Ito T."/>
            <person name="Fujiyama A."/>
            <person name="Inagaki F."/>
            <person name="Takami H."/>
        </authorList>
    </citation>
    <scope>NUCLEOTIDE SEQUENCE</scope>
    <source>
        <strain evidence="1">Expedition CK06-06</strain>
    </source>
</reference>
<name>X1B7Z5_9ZZZZ</name>
<organism evidence="1">
    <name type="scientific">marine sediment metagenome</name>
    <dbReference type="NCBI Taxonomy" id="412755"/>
    <lineage>
        <taxon>unclassified sequences</taxon>
        <taxon>metagenomes</taxon>
        <taxon>ecological metagenomes</taxon>
    </lineage>
</organism>
<comment type="caution">
    <text evidence="1">The sequence shown here is derived from an EMBL/GenBank/DDBJ whole genome shotgun (WGS) entry which is preliminary data.</text>
</comment>
<proteinExistence type="predicted"/>
<gene>
    <name evidence="1" type="ORF">S01H4_42419</name>
</gene>
<dbReference type="EMBL" id="BART01023291">
    <property type="protein sequence ID" value="GAG91235.1"/>
    <property type="molecule type" value="Genomic_DNA"/>
</dbReference>
<accession>X1B7Z5</accession>
<dbReference type="AlphaFoldDB" id="X1B7Z5"/>
<sequence length="150" mass="15314">MVTNTFTNGTTADATEVNTNFTESDGTLCFGGTLQTVAEATRYVPITGVNTTSYTTSKSGEILIPRAGTVQNLYVQANANSHDQSMVLTIFVNGIATSVIATVTAGSTAVFSDVSNTAAITAGQSVSLRVVLASGTGSVSDISYGVEIVS</sequence>
<protein>
    <submittedName>
        <fullName evidence="1">Uncharacterized protein</fullName>
    </submittedName>
</protein>
<evidence type="ECO:0000313" key="1">
    <source>
        <dbReference type="EMBL" id="GAG91235.1"/>
    </source>
</evidence>